<protein>
    <submittedName>
        <fullName evidence="2">Uncharacterized protein</fullName>
    </submittedName>
</protein>
<evidence type="ECO:0000313" key="3">
    <source>
        <dbReference type="Proteomes" id="UP000242287"/>
    </source>
</evidence>
<dbReference type="EMBL" id="KZ301989">
    <property type="protein sequence ID" value="PFH51266.1"/>
    <property type="molecule type" value="Genomic_DNA"/>
</dbReference>
<keyword evidence="3" id="KW-1185">Reference proteome</keyword>
<accession>A0A2A9NU15</accession>
<name>A0A2A9NU15_9AGAR</name>
<dbReference type="AlphaFoldDB" id="A0A2A9NU15"/>
<gene>
    <name evidence="2" type="ORF">AMATHDRAFT_59251</name>
</gene>
<evidence type="ECO:0000313" key="2">
    <source>
        <dbReference type="EMBL" id="PFH51266.1"/>
    </source>
</evidence>
<dbReference type="Proteomes" id="UP000242287">
    <property type="component" value="Unassembled WGS sequence"/>
</dbReference>
<keyword evidence="1" id="KW-0812">Transmembrane</keyword>
<reference evidence="2 3" key="1">
    <citation type="submission" date="2014-02" db="EMBL/GenBank/DDBJ databases">
        <title>Transposable element dynamics among asymbiotic and ectomycorrhizal Amanita fungi.</title>
        <authorList>
            <consortium name="DOE Joint Genome Institute"/>
            <person name="Hess J."/>
            <person name="Skrede I."/>
            <person name="Wolfe B."/>
            <person name="LaButti K."/>
            <person name="Ohm R.A."/>
            <person name="Grigoriev I.V."/>
            <person name="Pringle A."/>
        </authorList>
    </citation>
    <scope>NUCLEOTIDE SEQUENCE [LARGE SCALE GENOMIC DNA]</scope>
    <source>
        <strain evidence="2 3">SKay4041</strain>
    </source>
</reference>
<proteinExistence type="predicted"/>
<organism evidence="2 3">
    <name type="scientific">Amanita thiersii Skay4041</name>
    <dbReference type="NCBI Taxonomy" id="703135"/>
    <lineage>
        <taxon>Eukaryota</taxon>
        <taxon>Fungi</taxon>
        <taxon>Dikarya</taxon>
        <taxon>Basidiomycota</taxon>
        <taxon>Agaricomycotina</taxon>
        <taxon>Agaricomycetes</taxon>
        <taxon>Agaricomycetidae</taxon>
        <taxon>Agaricales</taxon>
        <taxon>Pluteineae</taxon>
        <taxon>Amanitaceae</taxon>
        <taxon>Amanita</taxon>
    </lineage>
</organism>
<feature type="transmembrane region" description="Helical" evidence="1">
    <location>
        <begin position="107"/>
        <end position="128"/>
    </location>
</feature>
<keyword evidence="1" id="KW-1133">Transmembrane helix</keyword>
<evidence type="ECO:0000256" key="1">
    <source>
        <dbReference type="SAM" id="Phobius"/>
    </source>
</evidence>
<sequence length="138" mass="15537">MYVRFDLQLVMLMARSNEHKHLCISTNSFRSESFHDMRITCDTYSLQLMIHRIVINAALRIIHQFPLMASAHSGIYLLDFDCVTCLERVRLVISAQLPRVPVSKDGAYGVASCALLGIIAALFQPPILSETMILQSRG</sequence>
<keyword evidence="1" id="KW-0472">Membrane</keyword>